<keyword evidence="4" id="KW-0472">Membrane</keyword>
<dbReference type="Gene3D" id="2.40.50.140">
    <property type="entry name" value="Nucleic acid-binding proteins"/>
    <property type="match status" value="1"/>
</dbReference>
<dbReference type="GO" id="GO:0006508">
    <property type="term" value="P:proteolysis"/>
    <property type="evidence" value="ECO:0007669"/>
    <property type="project" value="UniProtKB-KW"/>
</dbReference>
<dbReference type="AlphaFoldDB" id="K9WE50"/>
<dbReference type="KEGG" id="mic:Mic7113_1963"/>
<keyword evidence="6" id="KW-0645">Protease</keyword>
<dbReference type="OrthoDB" id="425662at2"/>
<dbReference type="GO" id="GO:0005886">
    <property type="term" value="C:plasma membrane"/>
    <property type="evidence" value="ECO:0007669"/>
    <property type="project" value="TreeGrafter"/>
</dbReference>
<reference evidence="6 7" key="1">
    <citation type="submission" date="2012-06" db="EMBL/GenBank/DDBJ databases">
        <title>Finished chromosome of genome of Microcoleus sp. PCC 7113.</title>
        <authorList>
            <consortium name="US DOE Joint Genome Institute"/>
            <person name="Gugger M."/>
            <person name="Coursin T."/>
            <person name="Rippka R."/>
            <person name="Tandeau De Marsac N."/>
            <person name="Huntemann M."/>
            <person name="Wei C.-L."/>
            <person name="Han J."/>
            <person name="Detter J.C."/>
            <person name="Han C."/>
            <person name="Tapia R."/>
            <person name="Chen A."/>
            <person name="Kyrpides N."/>
            <person name="Mavromatis K."/>
            <person name="Markowitz V."/>
            <person name="Szeto E."/>
            <person name="Ivanova N."/>
            <person name="Pagani I."/>
            <person name="Pati A."/>
            <person name="Goodwin L."/>
            <person name="Nordberg H.P."/>
            <person name="Cantor M.N."/>
            <person name="Hua S.X."/>
            <person name="Woyke T."/>
            <person name="Kerfeld C.A."/>
        </authorList>
    </citation>
    <scope>NUCLEOTIDE SEQUENCE [LARGE SCALE GENOMIC DNA]</scope>
    <source>
        <strain evidence="6 7">PCC 7113</strain>
    </source>
</reference>
<dbReference type="PANTHER" id="PTHR33507">
    <property type="entry name" value="INNER MEMBRANE PROTEIN YBBJ"/>
    <property type="match status" value="1"/>
</dbReference>
<dbReference type="RefSeq" id="WP_015181964.1">
    <property type="nucleotide sequence ID" value="NC_019738.1"/>
</dbReference>
<evidence type="ECO:0000256" key="3">
    <source>
        <dbReference type="ARBA" id="ARBA00022989"/>
    </source>
</evidence>
<feature type="domain" description="NfeD-like C-terminal" evidence="5">
    <location>
        <begin position="90"/>
        <end position="139"/>
    </location>
</feature>
<evidence type="ECO:0000256" key="2">
    <source>
        <dbReference type="ARBA" id="ARBA00022692"/>
    </source>
</evidence>
<organism evidence="6 7">
    <name type="scientific">Allocoleopsis franciscana PCC 7113</name>
    <dbReference type="NCBI Taxonomy" id="1173027"/>
    <lineage>
        <taxon>Bacteria</taxon>
        <taxon>Bacillati</taxon>
        <taxon>Cyanobacteriota</taxon>
        <taxon>Cyanophyceae</taxon>
        <taxon>Coleofasciculales</taxon>
        <taxon>Coleofasciculaceae</taxon>
        <taxon>Allocoleopsis</taxon>
        <taxon>Allocoleopsis franciscana</taxon>
    </lineage>
</organism>
<dbReference type="PANTHER" id="PTHR33507:SF3">
    <property type="entry name" value="INNER MEMBRANE PROTEIN YBBJ"/>
    <property type="match status" value="1"/>
</dbReference>
<proteinExistence type="predicted"/>
<dbReference type="Pfam" id="PF01957">
    <property type="entry name" value="NfeD"/>
    <property type="match status" value="1"/>
</dbReference>
<protein>
    <submittedName>
        <fullName evidence="6">Membrane protein implicated in regulation of membrane protease activity</fullName>
    </submittedName>
</protein>
<keyword evidence="6" id="KW-0378">Hydrolase</keyword>
<evidence type="ECO:0000259" key="5">
    <source>
        <dbReference type="Pfam" id="PF01957"/>
    </source>
</evidence>
<accession>K9WE50</accession>
<dbReference type="InterPro" id="IPR052165">
    <property type="entry name" value="Membrane_assoc_protease"/>
</dbReference>
<dbReference type="EMBL" id="CP003630">
    <property type="protein sequence ID" value="AFZ17812.1"/>
    <property type="molecule type" value="Genomic_DNA"/>
</dbReference>
<dbReference type="GO" id="GO:0008233">
    <property type="term" value="F:peptidase activity"/>
    <property type="evidence" value="ECO:0007669"/>
    <property type="project" value="UniProtKB-KW"/>
</dbReference>
<keyword evidence="7" id="KW-1185">Reference proteome</keyword>
<keyword evidence="2" id="KW-0812">Transmembrane</keyword>
<dbReference type="InterPro" id="IPR002810">
    <property type="entry name" value="NfeD-like_C"/>
</dbReference>
<sequence>MPLLSPSLLWLLAGAMLCSVELFVPTAFVAFMMGLSAFLVAIVAWVLPTAFPLQVVVWLLLSTALVFVSRRFLPHARASKTLDAKDAQTLTEIPAGQTGRVLYEGNSWMARCEDGVEAIAPNQSVYVVRREGNTLIVVPRNLLHS</sequence>
<evidence type="ECO:0000256" key="1">
    <source>
        <dbReference type="ARBA" id="ARBA00004141"/>
    </source>
</evidence>
<dbReference type="HOGENOM" id="CLU_116732_1_0_3"/>
<evidence type="ECO:0000313" key="6">
    <source>
        <dbReference type="EMBL" id="AFZ17812.1"/>
    </source>
</evidence>
<dbReference type="Proteomes" id="UP000010471">
    <property type="component" value="Chromosome"/>
</dbReference>
<dbReference type="eggNOG" id="COG1585">
    <property type="taxonomic scope" value="Bacteria"/>
</dbReference>
<keyword evidence="3" id="KW-1133">Transmembrane helix</keyword>
<dbReference type="STRING" id="1173027.Mic7113_1963"/>
<name>K9WE50_9CYAN</name>
<dbReference type="InterPro" id="IPR012340">
    <property type="entry name" value="NA-bd_OB-fold"/>
</dbReference>
<dbReference type="PATRIC" id="fig|1173027.3.peg.2176"/>
<comment type="subcellular location">
    <subcellularLocation>
        <location evidence="1">Membrane</location>
        <topology evidence="1">Multi-pass membrane protein</topology>
    </subcellularLocation>
</comment>
<evidence type="ECO:0000256" key="4">
    <source>
        <dbReference type="ARBA" id="ARBA00023136"/>
    </source>
</evidence>
<gene>
    <name evidence="6" type="ORF">Mic7113_1963</name>
</gene>
<evidence type="ECO:0000313" key="7">
    <source>
        <dbReference type="Proteomes" id="UP000010471"/>
    </source>
</evidence>